<proteinExistence type="predicted"/>
<dbReference type="EMBL" id="WQPS01000004">
    <property type="protein sequence ID" value="MBT9808755.1"/>
    <property type="molecule type" value="Genomic_DNA"/>
</dbReference>
<dbReference type="Pfam" id="PF01408">
    <property type="entry name" value="GFO_IDH_MocA"/>
    <property type="match status" value="1"/>
</dbReference>
<organism evidence="3 4">
    <name type="scientific">Enterocloster citroniae</name>
    <dbReference type="NCBI Taxonomy" id="358743"/>
    <lineage>
        <taxon>Bacteria</taxon>
        <taxon>Bacillati</taxon>
        <taxon>Bacillota</taxon>
        <taxon>Clostridia</taxon>
        <taxon>Lachnospirales</taxon>
        <taxon>Lachnospiraceae</taxon>
        <taxon>Enterocloster</taxon>
    </lineage>
</organism>
<sequence length="395" mass="42962">MDHIKPVKTAVIGCGMISNIYIRNLKNLFHIIDLTAVCDVRSESAAEKAEIYAVPKVMTMEELAASDEIELVVNLTGPSAHYSVIKEMLKAGKHVFTEKTIAVTLDEGRELVDLADKKGLYLGAAPDTVLGAGLQTARKAIDAGLIGTVTSCFASINRNQPLLSETFRFIQNGPGGAFPMDVGVYYVAALLSLLGPVESVAGFSAPAPLHEKELLFMDNRESWQLEGSNLMTGALKFRNGVLGMLHLNGLSINKEMPMIRIYGTEGILQLGDPNTFSGEVKLIREIGEPCELPFTHGYDGSPVLDDPTDFERTYGHRGVGAAEMAWAIRMGRGNRCSKEFALHTLEILLGMDQSSRDGKVYGMTTEFVFEPLKAGYYSKTFGGGMRADAERSLVE</sequence>
<dbReference type="GO" id="GO:0000166">
    <property type="term" value="F:nucleotide binding"/>
    <property type="evidence" value="ECO:0007669"/>
    <property type="project" value="InterPro"/>
</dbReference>
<dbReference type="PANTHER" id="PTHR43377:SF1">
    <property type="entry name" value="BILIVERDIN REDUCTASE A"/>
    <property type="match status" value="1"/>
</dbReference>
<dbReference type="InterPro" id="IPR055170">
    <property type="entry name" value="GFO_IDH_MocA-like_dom"/>
</dbReference>
<protein>
    <submittedName>
        <fullName evidence="3">Gfo/Idh/MocA family oxidoreductase</fullName>
    </submittedName>
</protein>
<dbReference type="AlphaFoldDB" id="A0AA41FBY7"/>
<dbReference type="InterPro" id="IPR036291">
    <property type="entry name" value="NAD(P)-bd_dom_sf"/>
</dbReference>
<dbReference type="Gene3D" id="3.30.360.10">
    <property type="entry name" value="Dihydrodipicolinate Reductase, domain 2"/>
    <property type="match status" value="1"/>
</dbReference>
<feature type="domain" description="Gfo/Idh/MocA-like oxidoreductase N-terminal" evidence="1">
    <location>
        <begin position="8"/>
        <end position="122"/>
    </location>
</feature>
<dbReference type="SUPFAM" id="SSF51735">
    <property type="entry name" value="NAD(P)-binding Rossmann-fold domains"/>
    <property type="match status" value="1"/>
</dbReference>
<gene>
    <name evidence="3" type="ORF">GPL26_03755</name>
</gene>
<dbReference type="Pfam" id="PF22725">
    <property type="entry name" value="GFO_IDH_MocA_C3"/>
    <property type="match status" value="1"/>
</dbReference>
<dbReference type="SUPFAM" id="SSF55347">
    <property type="entry name" value="Glyceraldehyde-3-phosphate dehydrogenase-like, C-terminal domain"/>
    <property type="match status" value="1"/>
</dbReference>
<comment type="caution">
    <text evidence="3">The sequence shown here is derived from an EMBL/GenBank/DDBJ whole genome shotgun (WGS) entry which is preliminary data.</text>
</comment>
<reference evidence="3" key="1">
    <citation type="journal article" date="2021" name="Gut Microbes">
        <title>A synthetic consortium of 100 gut commensals modulates the composition and function in a colon model of the microbiome of elderly subjects.</title>
        <authorList>
            <person name="Perez M."/>
            <person name="Ntemiri A."/>
            <person name="Tan H."/>
            <person name="Harris H.M.B."/>
            <person name="Roager H.M."/>
            <person name="Ribiere C."/>
            <person name="O'Toole P.W."/>
        </authorList>
    </citation>
    <scope>NUCLEOTIDE SEQUENCE</scope>
    <source>
        <strain evidence="3">MCC335</strain>
    </source>
</reference>
<dbReference type="Gene3D" id="3.40.50.720">
    <property type="entry name" value="NAD(P)-binding Rossmann-like Domain"/>
    <property type="match status" value="1"/>
</dbReference>
<dbReference type="InterPro" id="IPR051450">
    <property type="entry name" value="Gfo/Idh/MocA_Oxidoreductases"/>
</dbReference>
<feature type="domain" description="GFO/IDH/MocA-like oxidoreductase" evidence="2">
    <location>
        <begin position="135"/>
        <end position="268"/>
    </location>
</feature>
<name>A0AA41FBY7_9FIRM</name>
<evidence type="ECO:0000259" key="2">
    <source>
        <dbReference type="Pfam" id="PF22725"/>
    </source>
</evidence>
<evidence type="ECO:0000259" key="1">
    <source>
        <dbReference type="Pfam" id="PF01408"/>
    </source>
</evidence>
<evidence type="ECO:0000313" key="3">
    <source>
        <dbReference type="EMBL" id="MBT9808755.1"/>
    </source>
</evidence>
<dbReference type="Proteomes" id="UP000708338">
    <property type="component" value="Unassembled WGS sequence"/>
</dbReference>
<evidence type="ECO:0000313" key="4">
    <source>
        <dbReference type="Proteomes" id="UP000708338"/>
    </source>
</evidence>
<dbReference type="RefSeq" id="WP_117450645.1">
    <property type="nucleotide sequence ID" value="NZ_CABJDD010000002.1"/>
</dbReference>
<dbReference type="InterPro" id="IPR000683">
    <property type="entry name" value="Gfo/Idh/MocA-like_OxRdtase_N"/>
</dbReference>
<dbReference type="PANTHER" id="PTHR43377">
    <property type="entry name" value="BILIVERDIN REDUCTASE A"/>
    <property type="match status" value="1"/>
</dbReference>
<accession>A0AA41FBY7</accession>